<feature type="transmembrane region" description="Helical" evidence="5">
    <location>
        <begin position="261"/>
        <end position="283"/>
    </location>
</feature>
<feature type="transmembrane region" description="Helical" evidence="5">
    <location>
        <begin position="220"/>
        <end position="241"/>
    </location>
</feature>
<dbReference type="Pfam" id="PF00916">
    <property type="entry name" value="Sulfate_transp"/>
    <property type="match status" value="2"/>
</dbReference>
<dbReference type="Proteomes" id="UP001589609">
    <property type="component" value="Unassembled WGS sequence"/>
</dbReference>
<keyword evidence="3 5" id="KW-1133">Transmembrane helix</keyword>
<evidence type="ECO:0000256" key="5">
    <source>
        <dbReference type="SAM" id="Phobius"/>
    </source>
</evidence>
<accession>A0ABV5WM51</accession>
<keyword evidence="2 5" id="KW-0812">Transmembrane</keyword>
<feature type="transmembrane region" description="Helical" evidence="5">
    <location>
        <begin position="18"/>
        <end position="38"/>
    </location>
</feature>
<evidence type="ECO:0000256" key="3">
    <source>
        <dbReference type="ARBA" id="ARBA00022989"/>
    </source>
</evidence>
<dbReference type="Pfam" id="PF01740">
    <property type="entry name" value="STAS"/>
    <property type="match status" value="1"/>
</dbReference>
<feature type="transmembrane region" description="Helical" evidence="5">
    <location>
        <begin position="89"/>
        <end position="109"/>
    </location>
</feature>
<evidence type="ECO:0000313" key="8">
    <source>
        <dbReference type="Proteomes" id="UP001589609"/>
    </source>
</evidence>
<protein>
    <submittedName>
        <fullName evidence="7">SulP family inorganic anion transporter</fullName>
    </submittedName>
</protein>
<dbReference type="PROSITE" id="PS50801">
    <property type="entry name" value="STAS"/>
    <property type="match status" value="1"/>
</dbReference>
<dbReference type="RefSeq" id="WP_379952296.1">
    <property type="nucleotide sequence ID" value="NZ_JBHMAF010000196.1"/>
</dbReference>
<dbReference type="EMBL" id="JBHMAF010000196">
    <property type="protein sequence ID" value="MFB9761701.1"/>
    <property type="molecule type" value="Genomic_DNA"/>
</dbReference>
<sequence length="494" mass="52988">MLKQGLKQEWFSHVRTDILAGIVVSLALIPEVIGFSIIAGVNPMVGLYASFCVAIVIAFVGGRPGMISAAAGAMALVLVGLVKDHGIEYMLAATILTGVLQFLLGVLRIGELVKFIPNSVMVGFVNSLAILIFTSQLPSFSGESWPMYAMVAGGLVIIYLFPKITKAVPSPLIAIIVISAISIYTHSDVRTIGDMGSISNTLPHFLIPDVPFNLETLRIIFPYALSLALVGLIESLLTAQIVDEMTDTHSNKNKECRGQGIANIINGFFGGMAGCAMIGQSVINMKSGGRGRLSAFVAGAFLMFLIIVLNQIVVQIPLAALVAVMITVSISTFDWGSLTRLHKLPKTDAVVMVTTVVAIVLTHNLAVGVILGIVLSAIFFASKISKVKVTETAYPSLQKIEYRVEGQVFFASVTDFLSSFNFKQEHIKTVDIDLSHAHIWDESGVTAIDKVVLKFHQNGIQARILGLNEASATLLNRIAVFNKPGGLDQNIGHE</sequence>
<dbReference type="PROSITE" id="PS01130">
    <property type="entry name" value="SLC26A"/>
    <property type="match status" value="1"/>
</dbReference>
<dbReference type="InterPro" id="IPR036513">
    <property type="entry name" value="STAS_dom_sf"/>
</dbReference>
<evidence type="ECO:0000313" key="7">
    <source>
        <dbReference type="EMBL" id="MFB9761701.1"/>
    </source>
</evidence>
<evidence type="ECO:0000256" key="1">
    <source>
        <dbReference type="ARBA" id="ARBA00004141"/>
    </source>
</evidence>
<reference evidence="7 8" key="1">
    <citation type="submission" date="2024-09" db="EMBL/GenBank/DDBJ databases">
        <authorList>
            <person name="Sun Q."/>
            <person name="Mori K."/>
        </authorList>
    </citation>
    <scope>NUCLEOTIDE SEQUENCE [LARGE SCALE GENOMIC DNA]</scope>
    <source>
        <strain evidence="7 8">JCM 11201</strain>
    </source>
</reference>
<feature type="transmembrane region" description="Helical" evidence="5">
    <location>
        <begin position="168"/>
        <end position="185"/>
    </location>
</feature>
<keyword evidence="8" id="KW-1185">Reference proteome</keyword>
<dbReference type="InterPro" id="IPR011547">
    <property type="entry name" value="SLC26A/SulP_dom"/>
</dbReference>
<dbReference type="InterPro" id="IPR018045">
    <property type="entry name" value="S04_transporter_CS"/>
</dbReference>
<evidence type="ECO:0000259" key="6">
    <source>
        <dbReference type="PROSITE" id="PS50801"/>
    </source>
</evidence>
<dbReference type="Gene3D" id="3.30.750.24">
    <property type="entry name" value="STAS domain"/>
    <property type="match status" value="1"/>
</dbReference>
<dbReference type="CDD" id="cd07042">
    <property type="entry name" value="STAS_SulP_like_sulfate_transporter"/>
    <property type="match status" value="1"/>
</dbReference>
<feature type="domain" description="STAS" evidence="6">
    <location>
        <begin position="402"/>
        <end position="494"/>
    </location>
</feature>
<feature type="transmembrane region" description="Helical" evidence="5">
    <location>
        <begin position="350"/>
        <end position="380"/>
    </location>
</feature>
<dbReference type="InterPro" id="IPR002645">
    <property type="entry name" value="STAS_dom"/>
</dbReference>
<feature type="transmembrane region" description="Helical" evidence="5">
    <location>
        <begin position="45"/>
        <end position="60"/>
    </location>
</feature>
<name>A0ABV5WM51_9BACI</name>
<feature type="transmembrane region" description="Helical" evidence="5">
    <location>
        <begin position="145"/>
        <end position="162"/>
    </location>
</feature>
<feature type="transmembrane region" description="Helical" evidence="5">
    <location>
        <begin position="319"/>
        <end position="338"/>
    </location>
</feature>
<dbReference type="PANTHER" id="PTHR43310">
    <property type="entry name" value="SULFATE TRANSPORTER YBAR-RELATED"/>
    <property type="match status" value="1"/>
</dbReference>
<evidence type="ECO:0000256" key="4">
    <source>
        <dbReference type="ARBA" id="ARBA00023136"/>
    </source>
</evidence>
<dbReference type="SUPFAM" id="SSF52091">
    <property type="entry name" value="SpoIIaa-like"/>
    <property type="match status" value="1"/>
</dbReference>
<feature type="transmembrane region" description="Helical" evidence="5">
    <location>
        <begin position="115"/>
        <end position="133"/>
    </location>
</feature>
<gene>
    <name evidence="7" type="ORF">ACFFMS_26050</name>
</gene>
<organism evidence="7 8">
    <name type="scientific">Ectobacillus funiculus</name>
    <dbReference type="NCBI Taxonomy" id="137993"/>
    <lineage>
        <taxon>Bacteria</taxon>
        <taxon>Bacillati</taxon>
        <taxon>Bacillota</taxon>
        <taxon>Bacilli</taxon>
        <taxon>Bacillales</taxon>
        <taxon>Bacillaceae</taxon>
        <taxon>Ectobacillus</taxon>
    </lineage>
</organism>
<comment type="caution">
    <text evidence="7">The sequence shown here is derived from an EMBL/GenBank/DDBJ whole genome shotgun (WGS) entry which is preliminary data.</text>
</comment>
<dbReference type="PANTHER" id="PTHR43310:SF1">
    <property type="entry name" value="SULFATE TRANSPORTER YBAR-RELATED"/>
    <property type="match status" value="1"/>
</dbReference>
<comment type="subcellular location">
    <subcellularLocation>
        <location evidence="1">Membrane</location>
        <topology evidence="1">Multi-pass membrane protein</topology>
    </subcellularLocation>
</comment>
<proteinExistence type="predicted"/>
<evidence type="ECO:0000256" key="2">
    <source>
        <dbReference type="ARBA" id="ARBA00022692"/>
    </source>
</evidence>
<keyword evidence="4 5" id="KW-0472">Membrane</keyword>
<feature type="transmembrane region" description="Helical" evidence="5">
    <location>
        <begin position="295"/>
        <end position="313"/>
    </location>
</feature>
<dbReference type="InterPro" id="IPR052706">
    <property type="entry name" value="Membrane-Transporter-like"/>
</dbReference>